<dbReference type="Proteomes" id="UP000251853">
    <property type="component" value="Unassembled WGS sequence"/>
</dbReference>
<dbReference type="EMBL" id="UAVW01000015">
    <property type="protein sequence ID" value="SQB14126.1"/>
    <property type="molecule type" value="Genomic_DNA"/>
</dbReference>
<dbReference type="Gene3D" id="1.10.3230.30">
    <property type="entry name" value="Phage gp6-like head-tail connector protein"/>
    <property type="match status" value="1"/>
</dbReference>
<evidence type="ECO:0000313" key="3">
    <source>
        <dbReference type="Proteomes" id="UP000251853"/>
    </source>
</evidence>
<feature type="compositionally biased region" description="Polar residues" evidence="1">
    <location>
        <begin position="91"/>
        <end position="100"/>
    </location>
</feature>
<proteinExistence type="predicted"/>
<sequence>MFEGVSEQLELLAEDAVETLEDKPAFPAKELLPAKVSGKKGAAVTRPRKNPEKKNRKGDTAPVADDAAPADADTAEDTVKYTKTAAEETPPDSTDSNLQADTEDGLPWEEDTGQKEAAALTADNQLKSAPTDQSATTIPLYEAKNYLRVDSSDEDALVGVLLLSAEQLCVDVARLSNEQWKVIDALACDGEGSILPTDTDLYTEEELSQVRSIMRVAILYAFGYLYEHREEADHHALLLTLRSLLFAVREGVNF</sequence>
<feature type="compositionally biased region" description="Low complexity" evidence="1">
    <location>
        <begin position="60"/>
        <end position="72"/>
    </location>
</feature>
<accession>A0A2X2UCN3</accession>
<feature type="compositionally biased region" description="Basic and acidic residues" evidence="1">
    <location>
        <begin position="49"/>
        <end position="59"/>
    </location>
</feature>
<organism evidence="2 3">
    <name type="scientific">Enterocloster clostridioformis</name>
    <dbReference type="NCBI Taxonomy" id="1531"/>
    <lineage>
        <taxon>Bacteria</taxon>
        <taxon>Bacillati</taxon>
        <taxon>Bacillota</taxon>
        <taxon>Clostridia</taxon>
        <taxon>Lachnospirales</taxon>
        <taxon>Lachnospiraceae</taxon>
        <taxon>Enterocloster</taxon>
    </lineage>
</organism>
<dbReference type="NCBIfam" id="TIGR01560">
    <property type="entry name" value="put_DNA_pack"/>
    <property type="match status" value="1"/>
</dbReference>
<evidence type="ECO:0000313" key="2">
    <source>
        <dbReference type="EMBL" id="SQB14126.1"/>
    </source>
</evidence>
<protein>
    <submittedName>
        <fullName evidence="2">Bacteriophage QLRG family DNA packaging</fullName>
    </submittedName>
</protein>
<dbReference type="InterPro" id="IPR006450">
    <property type="entry name" value="Phage_HK97_gp6-like"/>
</dbReference>
<evidence type="ECO:0000256" key="1">
    <source>
        <dbReference type="SAM" id="MobiDB-lite"/>
    </source>
</evidence>
<dbReference type="CDD" id="cd08054">
    <property type="entry name" value="gp6"/>
    <property type="match status" value="1"/>
</dbReference>
<name>A0A2X2UCN3_9FIRM</name>
<feature type="region of interest" description="Disordered" evidence="1">
    <location>
        <begin position="24"/>
        <end position="109"/>
    </location>
</feature>
<gene>
    <name evidence="2" type="ORF">NCTC11224_03157</name>
</gene>
<keyword evidence="3" id="KW-1185">Reference proteome</keyword>
<reference evidence="2 3" key="1">
    <citation type="submission" date="2018-06" db="EMBL/GenBank/DDBJ databases">
        <authorList>
            <consortium name="Pathogen Informatics"/>
            <person name="Doyle S."/>
        </authorList>
    </citation>
    <scope>NUCLEOTIDE SEQUENCE [LARGE SCALE GENOMIC DNA]</scope>
    <source>
        <strain evidence="2 3">NCTC11224</strain>
    </source>
</reference>
<dbReference type="AlphaFoldDB" id="A0A2X2UCN3"/>
<dbReference type="RefSeq" id="WP_318653996.1">
    <property type="nucleotide sequence ID" value="NZ_JAIWZC010000001.1"/>
</dbReference>